<name>A0A4D5XEQ6_9VIRU</name>
<accession>A0A4D5XEQ6</accession>
<proteinExistence type="predicted"/>
<protein>
    <submittedName>
        <fullName evidence="1">Uncharacterized protein</fullName>
    </submittedName>
</protein>
<sequence>MRNEHKYLCSSLSGMESWVSIVKKGIQDRKFVTEFFTKYKDITFYLGISLSDILNLSLSCKKINVLLCSDQFWGQRYLQDFGKYKEKFNLKQAYNKYIRHNMKSYIYVVGVTSNYRFETQSTLCPIHNIYFTFDRKKAIDEAKKMKENIPKFYEHGCKACYPTYNPEYGDHYAGVNVMKWDFSCKMYLPIEDSDTEDQSSIYDQIRYGMESYTNFINFLVTMEKILQ</sequence>
<gene>
    <name evidence="1" type="ORF">LCDPAC01_02500</name>
</gene>
<organism evidence="1">
    <name type="scientific">Pithovirus LCDPAC01</name>
    <dbReference type="NCBI Taxonomy" id="2506600"/>
    <lineage>
        <taxon>Viruses</taxon>
        <taxon>Pithoviruses</taxon>
    </lineage>
</organism>
<evidence type="ECO:0000313" key="1">
    <source>
        <dbReference type="EMBL" id="QBK84769.1"/>
    </source>
</evidence>
<dbReference type="EMBL" id="MK500294">
    <property type="protein sequence ID" value="QBK84769.1"/>
    <property type="molecule type" value="Genomic_DNA"/>
</dbReference>
<reference evidence="1" key="1">
    <citation type="journal article" date="2019" name="MBio">
        <title>Virus Genomes from Deep Sea Sediments Expand the Ocean Megavirome and Support Independent Origins of Viral Gigantism.</title>
        <authorList>
            <person name="Backstrom D."/>
            <person name="Yutin N."/>
            <person name="Jorgensen S.L."/>
            <person name="Dharamshi J."/>
            <person name="Homa F."/>
            <person name="Zaremba-Niedwiedzka K."/>
            <person name="Spang A."/>
            <person name="Wolf Y.I."/>
            <person name="Koonin E.V."/>
            <person name="Ettema T.J."/>
        </authorList>
    </citation>
    <scope>NUCLEOTIDE SEQUENCE</scope>
</reference>